<organism evidence="4 5">
    <name type="scientific">Triticum urartu</name>
    <name type="common">Red wild einkorn</name>
    <name type="synonym">Crithodium urartu</name>
    <dbReference type="NCBI Taxonomy" id="4572"/>
    <lineage>
        <taxon>Eukaryota</taxon>
        <taxon>Viridiplantae</taxon>
        <taxon>Streptophyta</taxon>
        <taxon>Embryophyta</taxon>
        <taxon>Tracheophyta</taxon>
        <taxon>Spermatophyta</taxon>
        <taxon>Magnoliopsida</taxon>
        <taxon>Liliopsida</taxon>
        <taxon>Poales</taxon>
        <taxon>Poaceae</taxon>
        <taxon>BOP clade</taxon>
        <taxon>Pooideae</taxon>
        <taxon>Triticodae</taxon>
        <taxon>Triticeae</taxon>
        <taxon>Triticinae</taxon>
        <taxon>Triticum</taxon>
    </lineage>
</organism>
<comment type="catalytic activity">
    <reaction evidence="1">
        <text>peroxynitrite = nitrate</text>
        <dbReference type="Rhea" id="RHEA:63116"/>
        <dbReference type="ChEBI" id="CHEBI:17632"/>
        <dbReference type="ChEBI" id="CHEBI:25941"/>
    </reaction>
    <physiologicalReaction direction="left-to-right" evidence="1">
        <dbReference type="Rhea" id="RHEA:63117"/>
    </physiologicalReaction>
</comment>
<dbReference type="PANTHER" id="PTHR15854">
    <property type="entry name" value="THAP4 PROTEIN"/>
    <property type="match status" value="1"/>
</dbReference>
<reference evidence="5" key="1">
    <citation type="journal article" date="2013" name="Nature">
        <title>Draft genome of the wheat A-genome progenitor Triticum urartu.</title>
        <authorList>
            <person name="Ling H.Q."/>
            <person name="Zhao S."/>
            <person name="Liu D."/>
            <person name="Wang J."/>
            <person name="Sun H."/>
            <person name="Zhang C."/>
            <person name="Fan H."/>
            <person name="Li D."/>
            <person name="Dong L."/>
            <person name="Tao Y."/>
            <person name="Gao C."/>
            <person name="Wu H."/>
            <person name="Li Y."/>
            <person name="Cui Y."/>
            <person name="Guo X."/>
            <person name="Zheng S."/>
            <person name="Wang B."/>
            <person name="Yu K."/>
            <person name="Liang Q."/>
            <person name="Yang W."/>
            <person name="Lou X."/>
            <person name="Chen J."/>
            <person name="Feng M."/>
            <person name="Jian J."/>
            <person name="Zhang X."/>
            <person name="Luo G."/>
            <person name="Jiang Y."/>
            <person name="Liu J."/>
            <person name="Wang Z."/>
            <person name="Sha Y."/>
            <person name="Zhang B."/>
            <person name="Wu H."/>
            <person name="Tang D."/>
            <person name="Shen Q."/>
            <person name="Xue P."/>
            <person name="Zou S."/>
            <person name="Wang X."/>
            <person name="Liu X."/>
            <person name="Wang F."/>
            <person name="Yang Y."/>
            <person name="An X."/>
            <person name="Dong Z."/>
            <person name="Zhang K."/>
            <person name="Zhang X."/>
            <person name="Luo M.C."/>
            <person name="Dvorak J."/>
            <person name="Tong Y."/>
            <person name="Wang J."/>
            <person name="Yang H."/>
            <person name="Li Z."/>
            <person name="Wang D."/>
            <person name="Zhang A."/>
            <person name="Wang J."/>
        </authorList>
    </citation>
    <scope>NUCLEOTIDE SEQUENCE</scope>
    <source>
        <strain evidence="5">cv. G1812</strain>
    </source>
</reference>
<dbReference type="InterPro" id="IPR014878">
    <property type="entry name" value="THAP4-like_heme-bd"/>
</dbReference>
<sequence length="137" mass="15116">MEAAGPQTQPPAPHPLVAPLSFLLGKWRGEGEGTFPSIAPFRYGEEILFSHHPSKVHRRLPAVCVPSVGRSAELFMPLPDSARVRAAGDLVHAEDVEGGVRRPDARREWVLAAPPRRLRRGGHRPEHRPHRGPDGFI</sequence>
<reference evidence="4" key="3">
    <citation type="submission" date="2022-06" db="UniProtKB">
        <authorList>
            <consortium name="EnsemblPlants"/>
        </authorList>
    </citation>
    <scope>IDENTIFICATION</scope>
</reference>
<dbReference type="Gene3D" id="2.40.128.20">
    <property type="match status" value="1"/>
</dbReference>
<dbReference type="Gramene" id="TuG1812G0300003131.01.T02">
    <property type="protein sequence ID" value="TuG1812G0300003131.01.T02"/>
    <property type="gene ID" value="TuG1812G0300003131.01"/>
</dbReference>
<evidence type="ECO:0000256" key="2">
    <source>
        <dbReference type="SAM" id="MobiDB-lite"/>
    </source>
</evidence>
<dbReference type="AlphaFoldDB" id="A0A8R7PT04"/>
<feature type="region of interest" description="Disordered" evidence="2">
    <location>
        <begin position="116"/>
        <end position="137"/>
    </location>
</feature>
<dbReference type="SUPFAM" id="SSF50814">
    <property type="entry name" value="Lipocalins"/>
    <property type="match status" value="1"/>
</dbReference>
<dbReference type="InterPro" id="IPR045165">
    <property type="entry name" value="Nitrobindin"/>
</dbReference>
<proteinExistence type="predicted"/>
<reference evidence="4" key="2">
    <citation type="submission" date="2018-03" db="EMBL/GenBank/DDBJ databases">
        <title>The Triticum urartu genome reveals the dynamic nature of wheat genome evolution.</title>
        <authorList>
            <person name="Ling H."/>
            <person name="Ma B."/>
            <person name="Shi X."/>
            <person name="Liu H."/>
            <person name="Dong L."/>
            <person name="Sun H."/>
            <person name="Cao Y."/>
            <person name="Gao Q."/>
            <person name="Zheng S."/>
            <person name="Li Y."/>
            <person name="Yu Y."/>
            <person name="Du H."/>
            <person name="Qi M."/>
            <person name="Li Y."/>
            <person name="Yu H."/>
            <person name="Cui Y."/>
            <person name="Wang N."/>
            <person name="Chen C."/>
            <person name="Wu H."/>
            <person name="Zhao Y."/>
            <person name="Zhang J."/>
            <person name="Li Y."/>
            <person name="Zhou W."/>
            <person name="Zhang B."/>
            <person name="Hu W."/>
            <person name="Eijk M."/>
            <person name="Tang J."/>
            <person name="Witsenboer H."/>
            <person name="Zhao S."/>
            <person name="Li Z."/>
            <person name="Zhang A."/>
            <person name="Wang D."/>
            <person name="Liang C."/>
        </authorList>
    </citation>
    <scope>NUCLEOTIDE SEQUENCE [LARGE SCALE GENOMIC DNA]</scope>
    <source>
        <strain evidence="4">cv. G1812</strain>
    </source>
</reference>
<dbReference type="EnsemblPlants" id="TuG1812G0300003131.01.T02">
    <property type="protein sequence ID" value="TuG1812G0300003131.01.T02"/>
    <property type="gene ID" value="TuG1812G0300003131.01"/>
</dbReference>
<name>A0A8R7PT04_TRIUA</name>
<dbReference type="Proteomes" id="UP000015106">
    <property type="component" value="Chromosome 3"/>
</dbReference>
<feature type="domain" description="THAP4-like heme-binding" evidence="3">
    <location>
        <begin position="17"/>
        <end position="53"/>
    </location>
</feature>
<evidence type="ECO:0000259" key="3">
    <source>
        <dbReference type="Pfam" id="PF08768"/>
    </source>
</evidence>
<protein>
    <recommendedName>
        <fullName evidence="3">THAP4-like heme-binding domain-containing protein</fullName>
    </recommendedName>
</protein>
<dbReference type="PANTHER" id="PTHR15854:SF4">
    <property type="entry name" value="PEROXYNITRITE ISOMERASE THAP4"/>
    <property type="match status" value="1"/>
</dbReference>
<evidence type="ECO:0000256" key="1">
    <source>
        <dbReference type="ARBA" id="ARBA00036993"/>
    </source>
</evidence>
<accession>A0A8R7PT04</accession>
<keyword evidence="5" id="KW-1185">Reference proteome</keyword>
<feature type="compositionally biased region" description="Basic residues" evidence="2">
    <location>
        <begin position="116"/>
        <end position="130"/>
    </location>
</feature>
<dbReference type="InterPro" id="IPR012674">
    <property type="entry name" value="Calycin"/>
</dbReference>
<gene>
    <name evidence="4" type="primary">LOC125544552</name>
</gene>
<dbReference type="Pfam" id="PF08768">
    <property type="entry name" value="THAP4_heme-bd"/>
    <property type="match status" value="1"/>
</dbReference>
<evidence type="ECO:0000313" key="5">
    <source>
        <dbReference type="Proteomes" id="UP000015106"/>
    </source>
</evidence>
<evidence type="ECO:0000313" key="4">
    <source>
        <dbReference type="EnsemblPlants" id="TuG1812G0300003131.01.T02"/>
    </source>
</evidence>